<sequence>MWKARNAKIFQDKDSLVAAIVEESKILSWNWLRVMSKSFIYDISVDDKSDNLLRISQVYCITETTMMQILLRAGIRGGELW</sequence>
<dbReference type="EMBL" id="DF973322">
    <property type="protein sequence ID" value="GAU25818.1"/>
    <property type="molecule type" value="Genomic_DNA"/>
</dbReference>
<proteinExistence type="predicted"/>
<name>A0A2Z6M3W7_TRISU</name>
<reference evidence="2" key="1">
    <citation type="journal article" date="2017" name="Front. Plant Sci.">
        <title>Climate Clever Clovers: New Paradigm to Reduce the Environmental Footprint of Ruminants by Breeding Low Methanogenic Forages Utilizing Haplotype Variation.</title>
        <authorList>
            <person name="Kaur P."/>
            <person name="Appels R."/>
            <person name="Bayer P.E."/>
            <person name="Keeble-Gagnere G."/>
            <person name="Wang J."/>
            <person name="Hirakawa H."/>
            <person name="Shirasawa K."/>
            <person name="Vercoe P."/>
            <person name="Stefanova K."/>
            <person name="Durmic Z."/>
            <person name="Nichols P."/>
            <person name="Revell C."/>
            <person name="Isobe S.N."/>
            <person name="Edwards D."/>
            <person name="Erskine W."/>
        </authorList>
    </citation>
    <scope>NUCLEOTIDE SEQUENCE [LARGE SCALE GENOMIC DNA]</scope>
    <source>
        <strain evidence="2">cv. Daliak</strain>
    </source>
</reference>
<gene>
    <name evidence="1" type="ORF">TSUD_30820</name>
</gene>
<keyword evidence="2" id="KW-1185">Reference proteome</keyword>
<dbReference type="AlphaFoldDB" id="A0A2Z6M3W7"/>
<protein>
    <submittedName>
        <fullName evidence="1">Uncharacterized protein</fullName>
    </submittedName>
</protein>
<accession>A0A2Z6M3W7</accession>
<dbReference type="Proteomes" id="UP000242715">
    <property type="component" value="Unassembled WGS sequence"/>
</dbReference>
<organism evidence="1 2">
    <name type="scientific">Trifolium subterraneum</name>
    <name type="common">Subterranean clover</name>
    <dbReference type="NCBI Taxonomy" id="3900"/>
    <lineage>
        <taxon>Eukaryota</taxon>
        <taxon>Viridiplantae</taxon>
        <taxon>Streptophyta</taxon>
        <taxon>Embryophyta</taxon>
        <taxon>Tracheophyta</taxon>
        <taxon>Spermatophyta</taxon>
        <taxon>Magnoliopsida</taxon>
        <taxon>eudicotyledons</taxon>
        <taxon>Gunneridae</taxon>
        <taxon>Pentapetalae</taxon>
        <taxon>rosids</taxon>
        <taxon>fabids</taxon>
        <taxon>Fabales</taxon>
        <taxon>Fabaceae</taxon>
        <taxon>Papilionoideae</taxon>
        <taxon>50 kb inversion clade</taxon>
        <taxon>NPAAA clade</taxon>
        <taxon>Hologalegina</taxon>
        <taxon>IRL clade</taxon>
        <taxon>Trifolieae</taxon>
        <taxon>Trifolium</taxon>
    </lineage>
</organism>
<dbReference type="OrthoDB" id="696485at2759"/>
<evidence type="ECO:0000313" key="1">
    <source>
        <dbReference type="EMBL" id="GAU25818.1"/>
    </source>
</evidence>
<evidence type="ECO:0000313" key="2">
    <source>
        <dbReference type="Proteomes" id="UP000242715"/>
    </source>
</evidence>